<name>A0AAE9Y2W9_9ACTN</name>
<keyword evidence="6" id="KW-1185">Reference proteome</keyword>
<evidence type="ECO:0000259" key="4">
    <source>
        <dbReference type="Pfam" id="PF13193"/>
    </source>
</evidence>
<evidence type="ECO:0000256" key="2">
    <source>
        <dbReference type="ARBA" id="ARBA00022598"/>
    </source>
</evidence>
<feature type="domain" description="AMP-binding enzyme C-terminal" evidence="4">
    <location>
        <begin position="365"/>
        <end position="436"/>
    </location>
</feature>
<protein>
    <submittedName>
        <fullName evidence="5">AMP-binding protein</fullName>
    </submittedName>
</protein>
<dbReference type="InterPro" id="IPR025110">
    <property type="entry name" value="AMP-bd_C"/>
</dbReference>
<sequence>MVGVEVLTAVRSEGIQRRVAGGLLARGARVGDRVVVPPPDPQAGLASGTVLSAVVGALRVGVVPVVLHGGLLDEERAPLVADADPHLDLSAAALAALAQDGPPVDLAPDPLARPLHYTSGTTGRAKGVWSGVLAAPAAAALRAEEADLWAFAADDVHLVCSPLYHSAPIRFAAGTLLVGGTVVLPERFDAATVAGVLADGTTETGPATSTFCVPAHLQRLFALGGAVRAPRLRLLAHAGAPCPLPLKERTLAALPAGSVWEFYGSTEGQITACGPDEAAAHPGSVGRARPGRRLRVDDDGTIWCAVPPHARFSYWRDPGRTARAWRADRFTVGDLGRLDADGYLWLDGRRDDLVITGGVNVYPLEVEQALEGRPGIEEVAVFGVDDERWGQRVCLAYTGTAAPDEVLAHAAAHLAPHKRPKEAHRVDALPLTPTGKLRRLDLPGVLGLA</sequence>
<dbReference type="AlphaFoldDB" id="A0AAE9Y2W9"/>
<dbReference type="InterPro" id="IPR000873">
    <property type="entry name" value="AMP-dep_synth/lig_dom"/>
</dbReference>
<dbReference type="Gene3D" id="3.40.50.12780">
    <property type="entry name" value="N-terminal domain of ligase-like"/>
    <property type="match status" value="1"/>
</dbReference>
<dbReference type="EMBL" id="CP116942">
    <property type="protein sequence ID" value="WCO65255.1"/>
    <property type="molecule type" value="Genomic_DNA"/>
</dbReference>
<dbReference type="SUPFAM" id="SSF56801">
    <property type="entry name" value="Acetyl-CoA synthetase-like"/>
    <property type="match status" value="1"/>
</dbReference>
<evidence type="ECO:0000259" key="3">
    <source>
        <dbReference type="Pfam" id="PF00501"/>
    </source>
</evidence>
<gene>
    <name evidence="5" type="ORF">PO878_12170</name>
</gene>
<dbReference type="KEGG" id="ima:PO878_12170"/>
<dbReference type="InterPro" id="IPR020845">
    <property type="entry name" value="AMP-binding_CS"/>
</dbReference>
<reference evidence="5" key="1">
    <citation type="submission" date="2023-01" db="EMBL/GenBank/DDBJ databases">
        <title>The diversity of Class Acidimicrobiia in South China Sea sediment environments and the proposal of Iamia marina sp. nov., a novel species of the genus Iamia.</title>
        <authorList>
            <person name="He Y."/>
            <person name="Tian X."/>
        </authorList>
    </citation>
    <scope>NUCLEOTIDE SEQUENCE</scope>
    <source>
        <strain evidence="5">DSM 19957</strain>
    </source>
</reference>
<dbReference type="Pfam" id="PF13193">
    <property type="entry name" value="AMP-binding_C"/>
    <property type="match status" value="1"/>
</dbReference>
<dbReference type="InterPro" id="IPR045851">
    <property type="entry name" value="AMP-bd_C_sf"/>
</dbReference>
<dbReference type="PANTHER" id="PTHR43201:SF5">
    <property type="entry name" value="MEDIUM-CHAIN ACYL-COA LIGASE ACSF2, MITOCHONDRIAL"/>
    <property type="match status" value="1"/>
</dbReference>
<feature type="domain" description="AMP-dependent synthetase/ligase" evidence="3">
    <location>
        <begin position="115"/>
        <end position="300"/>
    </location>
</feature>
<dbReference type="PROSITE" id="PS00455">
    <property type="entry name" value="AMP_BINDING"/>
    <property type="match status" value="1"/>
</dbReference>
<dbReference type="GO" id="GO:0006631">
    <property type="term" value="P:fatty acid metabolic process"/>
    <property type="evidence" value="ECO:0007669"/>
    <property type="project" value="TreeGrafter"/>
</dbReference>
<dbReference type="GO" id="GO:0031956">
    <property type="term" value="F:medium-chain fatty acid-CoA ligase activity"/>
    <property type="evidence" value="ECO:0007669"/>
    <property type="project" value="TreeGrafter"/>
</dbReference>
<dbReference type="Proteomes" id="UP001216390">
    <property type="component" value="Chromosome"/>
</dbReference>
<proteinExistence type="inferred from homology"/>
<accession>A0AAE9Y2W9</accession>
<dbReference type="Pfam" id="PF00501">
    <property type="entry name" value="AMP-binding"/>
    <property type="match status" value="1"/>
</dbReference>
<evidence type="ECO:0000313" key="6">
    <source>
        <dbReference type="Proteomes" id="UP001216390"/>
    </source>
</evidence>
<dbReference type="RefSeq" id="WP_272734780.1">
    <property type="nucleotide sequence ID" value="NZ_CP116942.1"/>
</dbReference>
<organism evidence="5 6">
    <name type="scientific">Iamia majanohamensis</name>
    <dbReference type="NCBI Taxonomy" id="467976"/>
    <lineage>
        <taxon>Bacteria</taxon>
        <taxon>Bacillati</taxon>
        <taxon>Actinomycetota</taxon>
        <taxon>Acidimicrobiia</taxon>
        <taxon>Acidimicrobiales</taxon>
        <taxon>Iamiaceae</taxon>
        <taxon>Iamia</taxon>
    </lineage>
</organism>
<keyword evidence="2" id="KW-0436">Ligase</keyword>
<dbReference type="Gene3D" id="3.30.300.30">
    <property type="match status" value="1"/>
</dbReference>
<dbReference type="InterPro" id="IPR042099">
    <property type="entry name" value="ANL_N_sf"/>
</dbReference>
<evidence type="ECO:0000313" key="5">
    <source>
        <dbReference type="EMBL" id="WCO65255.1"/>
    </source>
</evidence>
<dbReference type="PANTHER" id="PTHR43201">
    <property type="entry name" value="ACYL-COA SYNTHETASE"/>
    <property type="match status" value="1"/>
</dbReference>
<evidence type="ECO:0000256" key="1">
    <source>
        <dbReference type="ARBA" id="ARBA00006432"/>
    </source>
</evidence>
<comment type="similarity">
    <text evidence="1">Belongs to the ATP-dependent AMP-binding enzyme family.</text>
</comment>